<organism evidence="1 2">
    <name type="scientific">Achromobacter marplatensis</name>
    <dbReference type="NCBI Taxonomy" id="470868"/>
    <lineage>
        <taxon>Bacteria</taxon>
        <taxon>Pseudomonadati</taxon>
        <taxon>Pseudomonadota</taxon>
        <taxon>Betaproteobacteria</taxon>
        <taxon>Burkholderiales</taxon>
        <taxon>Alcaligenaceae</taxon>
        <taxon>Achromobacter</taxon>
    </lineage>
</organism>
<evidence type="ECO:0000313" key="1">
    <source>
        <dbReference type="EMBL" id="MDH2052537.1"/>
    </source>
</evidence>
<dbReference type="RefSeq" id="WP_280028030.1">
    <property type="nucleotide sequence ID" value="NZ_JAOCKG010000008.1"/>
</dbReference>
<sequence>MADPIPQTTQINLPNPRTPLIRFQIPNGAEVLGYPTREFLALLRQFTIRVGGTGGDVDIITPDNDILPPIGVDAGANAVFGNEQLMVVSASELQAIVATAVAQEVQMAMAQLQPSEQSDQFIGSRPQVDASFASEMTMGRSA</sequence>
<name>A0AA42WEP0_9BURK</name>
<dbReference type="EMBL" id="JAOCKG010000008">
    <property type="protein sequence ID" value="MDH2052537.1"/>
    <property type="molecule type" value="Genomic_DNA"/>
</dbReference>
<reference evidence="1" key="1">
    <citation type="submission" date="2022-09" db="EMBL/GenBank/DDBJ databases">
        <title>Intensive care unit water sources are persistently colonized with multi-drug resistant bacteria and are the site of extensive horizontal gene transfer of antibiotic resistance genes.</title>
        <authorList>
            <person name="Diorio-Toth L."/>
        </authorList>
    </citation>
    <scope>NUCLEOTIDE SEQUENCE</scope>
    <source>
        <strain evidence="1">GD03676</strain>
    </source>
</reference>
<proteinExistence type="predicted"/>
<accession>A0AA42WEP0</accession>
<evidence type="ECO:0000313" key="2">
    <source>
        <dbReference type="Proteomes" id="UP001161276"/>
    </source>
</evidence>
<gene>
    <name evidence="1" type="ORF">N5K24_19190</name>
</gene>
<dbReference type="AlphaFoldDB" id="A0AA42WEP0"/>
<protein>
    <submittedName>
        <fullName evidence="1">Uncharacterized protein</fullName>
    </submittedName>
</protein>
<dbReference type="Proteomes" id="UP001161276">
    <property type="component" value="Unassembled WGS sequence"/>
</dbReference>
<comment type="caution">
    <text evidence="1">The sequence shown here is derived from an EMBL/GenBank/DDBJ whole genome shotgun (WGS) entry which is preliminary data.</text>
</comment>